<evidence type="ECO:0000313" key="3">
    <source>
        <dbReference type="EMBL" id="KHJ92242.1"/>
    </source>
</evidence>
<feature type="transmembrane region" description="Helical" evidence="2">
    <location>
        <begin position="287"/>
        <end position="307"/>
    </location>
</feature>
<keyword evidence="2" id="KW-1133">Transmembrane helix</keyword>
<keyword evidence="2" id="KW-0812">Transmembrane</keyword>
<reference evidence="3 4" key="1">
    <citation type="submission" date="2014-03" db="EMBL/GenBank/DDBJ databases">
        <title>Draft genome of the hookworm Oesophagostomum dentatum.</title>
        <authorList>
            <person name="Mitreva M."/>
        </authorList>
    </citation>
    <scope>NUCLEOTIDE SEQUENCE [LARGE SCALE GENOMIC DNA]</scope>
    <source>
        <strain evidence="3 4">OD-Hann</strain>
    </source>
</reference>
<evidence type="ECO:0000256" key="1">
    <source>
        <dbReference type="SAM" id="MobiDB-lite"/>
    </source>
</evidence>
<gene>
    <name evidence="3" type="ORF">OESDEN_07872</name>
</gene>
<feature type="transmembrane region" description="Helical" evidence="2">
    <location>
        <begin position="249"/>
        <end position="267"/>
    </location>
</feature>
<feature type="transmembrane region" description="Helical" evidence="2">
    <location>
        <begin position="213"/>
        <end position="234"/>
    </location>
</feature>
<dbReference type="EMBL" id="KN551476">
    <property type="protein sequence ID" value="KHJ92242.1"/>
    <property type="molecule type" value="Genomic_DNA"/>
</dbReference>
<keyword evidence="4" id="KW-1185">Reference proteome</keyword>
<accession>A0A0B1T8W6</accession>
<organism evidence="3 4">
    <name type="scientific">Oesophagostomum dentatum</name>
    <name type="common">Nodular worm</name>
    <dbReference type="NCBI Taxonomy" id="61180"/>
    <lineage>
        <taxon>Eukaryota</taxon>
        <taxon>Metazoa</taxon>
        <taxon>Ecdysozoa</taxon>
        <taxon>Nematoda</taxon>
        <taxon>Chromadorea</taxon>
        <taxon>Rhabditida</taxon>
        <taxon>Rhabditina</taxon>
        <taxon>Rhabditomorpha</taxon>
        <taxon>Strongyloidea</taxon>
        <taxon>Strongylidae</taxon>
        <taxon>Oesophagostomum</taxon>
    </lineage>
</organism>
<feature type="transmembrane region" description="Helical" evidence="2">
    <location>
        <begin position="334"/>
        <end position="360"/>
    </location>
</feature>
<dbReference type="OrthoDB" id="5799294at2759"/>
<evidence type="ECO:0000313" key="4">
    <source>
        <dbReference type="Proteomes" id="UP000053660"/>
    </source>
</evidence>
<dbReference type="Proteomes" id="UP000053660">
    <property type="component" value="Unassembled WGS sequence"/>
</dbReference>
<sequence>MFGVEHITAMRRTDDLGFERPVITDGSILQRRLSFPDLSLTRPMYLPRPNVDPVTPIQDIYYQTGTGYYRRPEVPRYTGARTLPRMDHNMGLRRMEPNVGPYAFPDHLTTRRLGEVDSPDVFYRHLQPRQNYRNTHQPTNGTINHVDHLATDRMTPARNEIPLATLGTKPRTAPNQSGFVADGKNGRVQADEEKRLVAARSLAANQYLGYQRFVFTLTKYPALIMTMVALWNVAGRGQGMPKTSTENGAYYSAIVTAGMVFVTQMLFSSPHHNSYTKAKGLSYLYHLSMLLAFSGAALCIILASINFKNYQDYTQVTTCKYINNAPCYSNQERVAYLGVLVGCGSFILLLSIATIMYGGVGLGLMKKRLREEYAKLTSEGTYFNNGFEY</sequence>
<keyword evidence="2" id="KW-0472">Membrane</keyword>
<name>A0A0B1T8W6_OESDE</name>
<feature type="region of interest" description="Disordered" evidence="1">
    <location>
        <begin position="166"/>
        <end position="186"/>
    </location>
</feature>
<dbReference type="AlphaFoldDB" id="A0A0B1T8W6"/>
<evidence type="ECO:0000256" key="2">
    <source>
        <dbReference type="SAM" id="Phobius"/>
    </source>
</evidence>
<proteinExistence type="predicted"/>
<protein>
    <submittedName>
        <fullName evidence="3">Uncharacterized protein</fullName>
    </submittedName>
</protein>